<keyword evidence="8" id="KW-0804">Transcription</keyword>
<feature type="region of interest" description="Disordered" evidence="9">
    <location>
        <begin position="40"/>
        <end position="95"/>
    </location>
</feature>
<dbReference type="PANTHER" id="PTHR32248:SF4">
    <property type="entry name" value="RNA POLYMERASE SIGMA-54 FACTOR"/>
    <property type="match status" value="1"/>
</dbReference>
<dbReference type="Pfam" id="PF00309">
    <property type="entry name" value="Sigma54_AID"/>
    <property type="match status" value="1"/>
</dbReference>
<dbReference type="GO" id="GO:0006352">
    <property type="term" value="P:DNA-templated transcription initiation"/>
    <property type="evidence" value="ECO:0007669"/>
    <property type="project" value="InterPro"/>
</dbReference>
<keyword evidence="5" id="KW-0805">Transcription regulation</keyword>
<keyword evidence="6" id="KW-0731">Sigma factor</keyword>
<reference evidence="12" key="2">
    <citation type="submission" date="2021-04" db="EMBL/GenBank/DDBJ databases">
        <authorList>
            <person name="Gilroy R."/>
        </authorList>
    </citation>
    <scope>NUCLEOTIDE SEQUENCE</scope>
    <source>
        <strain evidence="12">ChiBcec15-1070</strain>
    </source>
</reference>
<evidence type="ECO:0000256" key="1">
    <source>
        <dbReference type="ARBA" id="ARBA00008798"/>
    </source>
</evidence>
<evidence type="ECO:0000313" key="12">
    <source>
        <dbReference type="EMBL" id="HIW11500.1"/>
    </source>
</evidence>
<dbReference type="GO" id="GO:0003677">
    <property type="term" value="F:DNA binding"/>
    <property type="evidence" value="ECO:0007669"/>
    <property type="project" value="UniProtKB-KW"/>
</dbReference>
<dbReference type="InterPro" id="IPR000394">
    <property type="entry name" value="RNA_pol_sigma_54"/>
</dbReference>
<dbReference type="GO" id="GO:0016987">
    <property type="term" value="F:sigma factor activity"/>
    <property type="evidence" value="ECO:0007669"/>
    <property type="project" value="UniProtKB-KW"/>
</dbReference>
<evidence type="ECO:0000259" key="11">
    <source>
        <dbReference type="Pfam" id="PF04963"/>
    </source>
</evidence>
<feature type="compositionally biased region" description="Acidic residues" evidence="9">
    <location>
        <begin position="43"/>
        <end position="59"/>
    </location>
</feature>
<name>A0A9D1QDT0_9BACT</name>
<reference evidence="12" key="1">
    <citation type="journal article" date="2021" name="PeerJ">
        <title>Extensive microbial diversity within the chicken gut microbiome revealed by metagenomics and culture.</title>
        <authorList>
            <person name="Gilroy R."/>
            <person name="Ravi A."/>
            <person name="Getino M."/>
            <person name="Pursley I."/>
            <person name="Horton D.L."/>
            <person name="Alikhan N.F."/>
            <person name="Baker D."/>
            <person name="Gharbi K."/>
            <person name="Hall N."/>
            <person name="Watson M."/>
            <person name="Adriaenssens E.M."/>
            <person name="Foster-Nyarko E."/>
            <person name="Jarju S."/>
            <person name="Secka A."/>
            <person name="Antonio M."/>
            <person name="Oren A."/>
            <person name="Chaudhuri R.R."/>
            <person name="La Ragione R."/>
            <person name="Hildebrand F."/>
            <person name="Pallen M.J."/>
        </authorList>
    </citation>
    <scope>NUCLEOTIDE SEQUENCE</scope>
    <source>
        <strain evidence="12">ChiBcec15-1070</strain>
    </source>
</reference>
<comment type="similarity">
    <text evidence="1">Belongs to the sigma-54 factor family.</text>
</comment>
<evidence type="ECO:0000256" key="6">
    <source>
        <dbReference type="ARBA" id="ARBA00023082"/>
    </source>
</evidence>
<dbReference type="Gene3D" id="1.10.10.60">
    <property type="entry name" value="Homeodomain-like"/>
    <property type="match status" value="1"/>
</dbReference>
<dbReference type="PRINTS" id="PR00045">
    <property type="entry name" value="SIGMA54FCT"/>
</dbReference>
<evidence type="ECO:0000256" key="2">
    <source>
        <dbReference type="ARBA" id="ARBA00022478"/>
    </source>
</evidence>
<dbReference type="AlphaFoldDB" id="A0A9D1QDT0"/>
<evidence type="ECO:0000256" key="7">
    <source>
        <dbReference type="ARBA" id="ARBA00023125"/>
    </source>
</evidence>
<keyword evidence="4" id="KW-0548">Nucleotidyltransferase</keyword>
<evidence type="ECO:0000256" key="4">
    <source>
        <dbReference type="ARBA" id="ARBA00022695"/>
    </source>
</evidence>
<evidence type="ECO:0000313" key="13">
    <source>
        <dbReference type="Proteomes" id="UP000823926"/>
    </source>
</evidence>
<evidence type="ECO:0000256" key="8">
    <source>
        <dbReference type="ARBA" id="ARBA00023163"/>
    </source>
</evidence>
<dbReference type="InterPro" id="IPR007046">
    <property type="entry name" value="RNA_pol_sigma_54_core-bd"/>
</dbReference>
<dbReference type="EMBL" id="DXHL01000038">
    <property type="protein sequence ID" value="HIW11500.1"/>
    <property type="molecule type" value="Genomic_DNA"/>
</dbReference>
<evidence type="ECO:0000256" key="3">
    <source>
        <dbReference type="ARBA" id="ARBA00022679"/>
    </source>
</evidence>
<comment type="caution">
    <text evidence="12">The sequence shown here is derived from an EMBL/GenBank/DDBJ whole genome shotgun (WGS) entry which is preliminary data.</text>
</comment>
<keyword evidence="7" id="KW-0238">DNA-binding</keyword>
<dbReference type="Gene3D" id="1.10.10.1330">
    <property type="entry name" value="RNA polymerase sigma-54 factor, core-binding domain"/>
    <property type="match status" value="1"/>
</dbReference>
<proteinExistence type="inferred from homology"/>
<protein>
    <submittedName>
        <fullName evidence="12">RNA polymerase factor sigma-54</fullName>
    </submittedName>
</protein>
<accession>A0A9D1QDT0</accession>
<evidence type="ECO:0000259" key="10">
    <source>
        <dbReference type="Pfam" id="PF04552"/>
    </source>
</evidence>
<dbReference type="InterPro" id="IPR007634">
    <property type="entry name" value="RNA_pol_sigma_54_DNA-bd"/>
</dbReference>
<keyword evidence="3" id="KW-0808">Transferase</keyword>
<evidence type="ECO:0000256" key="5">
    <source>
        <dbReference type="ARBA" id="ARBA00023015"/>
    </source>
</evidence>
<dbReference type="PROSITE" id="PS00718">
    <property type="entry name" value="SIGMA54_2"/>
    <property type="match status" value="1"/>
</dbReference>
<dbReference type="GO" id="GO:0016779">
    <property type="term" value="F:nucleotidyltransferase activity"/>
    <property type="evidence" value="ECO:0007669"/>
    <property type="project" value="UniProtKB-KW"/>
</dbReference>
<feature type="domain" description="RNA polymerase sigma factor 54 DNA-binding" evidence="10">
    <location>
        <begin position="312"/>
        <end position="470"/>
    </location>
</feature>
<evidence type="ECO:0000256" key="9">
    <source>
        <dbReference type="SAM" id="MobiDB-lite"/>
    </source>
</evidence>
<dbReference type="PANTHER" id="PTHR32248">
    <property type="entry name" value="RNA POLYMERASE SIGMA-54 FACTOR"/>
    <property type="match status" value="1"/>
</dbReference>
<dbReference type="InterPro" id="IPR038709">
    <property type="entry name" value="RpoN_core-bd_sf"/>
</dbReference>
<dbReference type="NCBIfam" id="TIGR02395">
    <property type="entry name" value="rpoN_sigma"/>
    <property type="match status" value="1"/>
</dbReference>
<dbReference type="PIRSF" id="PIRSF000774">
    <property type="entry name" value="RpoN"/>
    <property type="match status" value="1"/>
</dbReference>
<feature type="compositionally biased region" description="Polar residues" evidence="9">
    <location>
        <begin position="73"/>
        <end position="84"/>
    </location>
</feature>
<dbReference type="Pfam" id="PF04552">
    <property type="entry name" value="Sigma54_DBD"/>
    <property type="match status" value="1"/>
</dbReference>
<feature type="domain" description="RNA polymerase sigma factor 54 core-binding" evidence="11">
    <location>
        <begin position="94"/>
        <end position="290"/>
    </location>
</feature>
<dbReference type="Pfam" id="PF04963">
    <property type="entry name" value="Sigma54_CBD"/>
    <property type="match status" value="1"/>
</dbReference>
<dbReference type="GO" id="GO:0001216">
    <property type="term" value="F:DNA-binding transcription activator activity"/>
    <property type="evidence" value="ECO:0007669"/>
    <property type="project" value="InterPro"/>
</dbReference>
<dbReference type="Proteomes" id="UP000823926">
    <property type="component" value="Unassembled WGS sequence"/>
</dbReference>
<sequence>MATIRQSLEQKLQQRLSPQQIQGIKLLELPTLQLEERVKQEIEENPVLEEEERESDPDETSLTLEDYLRNEESASSYKLKVNNSSKDDEHRSPTLSQGMSLQDFLLEQLSYHNLSERELTIARFIIGTLDDDGYLRRPIPSITDDIAFTQGVEVTDAEVEHVLGIIQTLDPAGIGARDLGECLVIQLKALRQQTPAVRLAIRILTEHYEAFVKKHYERLIRRLGVSEEEFRGALEEIMHLNPKPTNGYSDESSAASPNIIPDFTLDYNNGMFDLQLTSRNVPELRINNSYLRMAEKAMGGGAQSEADKEALQFIRQKIESAKWFISAIKQRQETLMKTMRAILQFQREYFVEGDESKLKPMILKDIADATGYDISTISRVVNSKYIQTHFGVFLLKYFFSEGLMTDSGEEVSTREIKRILAEAIEQEDKRDPLTDEALMDTLTAKGYKIARRTVAKYREMLGIPTSRLRKEL</sequence>
<dbReference type="GO" id="GO:0000428">
    <property type="term" value="C:DNA-directed RNA polymerase complex"/>
    <property type="evidence" value="ECO:0007669"/>
    <property type="project" value="UniProtKB-KW"/>
</dbReference>
<keyword evidence="2" id="KW-0240">DNA-directed RNA polymerase</keyword>
<gene>
    <name evidence="12" type="primary">rpoN</name>
    <name evidence="12" type="ORF">H9888_08435</name>
</gene>
<dbReference type="PROSITE" id="PS50044">
    <property type="entry name" value="SIGMA54_3"/>
    <property type="match status" value="1"/>
</dbReference>
<organism evidence="12 13">
    <name type="scientific">Candidatus Rikenella faecigallinarum</name>
    <dbReference type="NCBI Taxonomy" id="2838745"/>
    <lineage>
        <taxon>Bacteria</taxon>
        <taxon>Pseudomonadati</taxon>
        <taxon>Bacteroidota</taxon>
        <taxon>Bacteroidia</taxon>
        <taxon>Bacteroidales</taxon>
        <taxon>Rikenellaceae</taxon>
        <taxon>Rikenella</taxon>
    </lineage>
</organism>